<dbReference type="RefSeq" id="XP_009030618.1">
    <property type="nucleotide sequence ID" value="XM_009032370.1"/>
</dbReference>
<feature type="compositionally biased region" description="Low complexity" evidence="1">
    <location>
        <begin position="72"/>
        <end position="88"/>
    </location>
</feature>
<dbReference type="PANTHER" id="PTHR46007:SF12">
    <property type="entry name" value="C2H2-TYPE DOMAIN-CONTAINING PROTEIN-RELATED"/>
    <property type="match status" value="1"/>
</dbReference>
<evidence type="ECO:0000313" key="3">
    <source>
        <dbReference type="EnsemblMetazoa" id="HelroP165904"/>
    </source>
</evidence>
<dbReference type="PANTHER" id="PTHR46007">
    <property type="entry name" value="MEDIATOR OF RNA POLYMERASE II TRANSCRIPTION SUBUNIT 12"/>
    <property type="match status" value="1"/>
</dbReference>
<dbReference type="Proteomes" id="UP000015101">
    <property type="component" value="Unassembled WGS sequence"/>
</dbReference>
<feature type="compositionally biased region" description="Basic and acidic residues" evidence="1">
    <location>
        <begin position="208"/>
        <end position="217"/>
    </location>
</feature>
<dbReference type="EMBL" id="KB097700">
    <property type="protein sequence ID" value="ESN91822.1"/>
    <property type="molecule type" value="Genomic_DNA"/>
</dbReference>
<dbReference type="EMBL" id="AMQM01002200">
    <property type="status" value="NOT_ANNOTATED_CDS"/>
    <property type="molecule type" value="Genomic_DNA"/>
</dbReference>
<dbReference type="KEGG" id="hro:HELRODRAFT_165904"/>
<organism evidence="3 4">
    <name type="scientific">Helobdella robusta</name>
    <name type="common">Californian leech</name>
    <dbReference type="NCBI Taxonomy" id="6412"/>
    <lineage>
        <taxon>Eukaryota</taxon>
        <taxon>Metazoa</taxon>
        <taxon>Spiralia</taxon>
        <taxon>Lophotrochozoa</taxon>
        <taxon>Annelida</taxon>
        <taxon>Clitellata</taxon>
        <taxon>Hirudinea</taxon>
        <taxon>Rhynchobdellida</taxon>
        <taxon>Glossiphoniidae</taxon>
        <taxon>Helobdella</taxon>
    </lineage>
</organism>
<proteinExistence type="predicted"/>
<evidence type="ECO:0000256" key="1">
    <source>
        <dbReference type="SAM" id="MobiDB-lite"/>
    </source>
</evidence>
<dbReference type="AlphaFoldDB" id="T1EXF3"/>
<dbReference type="GeneID" id="20201253"/>
<dbReference type="InParanoid" id="T1EXF3"/>
<name>T1EXF3_HELRO</name>
<reference evidence="4" key="1">
    <citation type="submission" date="2012-12" db="EMBL/GenBank/DDBJ databases">
        <authorList>
            <person name="Hellsten U."/>
            <person name="Grimwood J."/>
            <person name="Chapman J.A."/>
            <person name="Shapiro H."/>
            <person name="Aerts A."/>
            <person name="Otillar R.P."/>
            <person name="Terry A.Y."/>
            <person name="Boore J.L."/>
            <person name="Simakov O."/>
            <person name="Marletaz F."/>
            <person name="Cho S.-J."/>
            <person name="Edsinger-Gonzales E."/>
            <person name="Havlak P."/>
            <person name="Kuo D.-H."/>
            <person name="Larsson T."/>
            <person name="Lv J."/>
            <person name="Arendt D."/>
            <person name="Savage R."/>
            <person name="Osoegawa K."/>
            <person name="de Jong P."/>
            <person name="Lindberg D.R."/>
            <person name="Seaver E.C."/>
            <person name="Weisblat D.A."/>
            <person name="Putnam N.H."/>
            <person name="Grigoriev I.V."/>
            <person name="Rokhsar D.S."/>
        </authorList>
    </citation>
    <scope>NUCLEOTIDE SEQUENCE</scope>
</reference>
<gene>
    <name evidence="3" type="primary">20201253</name>
    <name evidence="2" type="ORF">HELRODRAFT_165904</name>
</gene>
<sequence length="342" mass="40702">MIMITHTTARYMMTRKGNMIHTYNGSLFNLSNSYLIFKNLHQIKFIESSFASSSSSTSSPKDEHLNPHFKQHPSQQLNQQQQNQHQPNLKCRFKRQYYDLATYRRHMSTACYKFMFSPIDSDHFFLASLDYSYLRVVKTPSDAIVNLFFPQDDKLARANLLKNYSILQEDIQRREETRKLRQLEYMHRQQQQQQQQQQHHQQQQQHENNNEKVNSRDKIVDNDVNNIKSNINFNSNNIITSAFYHNDTKNSSSSNNQDGDNDDYYDDGTYEEKDEKFYASYGFIIRLDPMLQRHHDVICHLLGDIYRNNKRSYLMEPTRHDATPYDATRHENDIKVDVESRS</sequence>
<feature type="compositionally biased region" description="Acidic residues" evidence="1">
    <location>
        <begin position="259"/>
        <end position="268"/>
    </location>
</feature>
<dbReference type="HOGENOM" id="CLU_812059_0_0_1"/>
<feature type="compositionally biased region" description="Low complexity" evidence="1">
    <location>
        <begin position="189"/>
        <end position="206"/>
    </location>
</feature>
<feature type="region of interest" description="Disordered" evidence="1">
    <location>
        <begin position="185"/>
        <end position="217"/>
    </location>
</feature>
<keyword evidence="4" id="KW-1185">Reference proteome</keyword>
<feature type="region of interest" description="Disordered" evidence="1">
    <location>
        <begin position="248"/>
        <end position="268"/>
    </location>
</feature>
<dbReference type="CTD" id="20201253"/>
<reference evidence="2 4" key="2">
    <citation type="journal article" date="2013" name="Nature">
        <title>Insights into bilaterian evolution from three spiralian genomes.</title>
        <authorList>
            <person name="Simakov O."/>
            <person name="Marletaz F."/>
            <person name="Cho S.J."/>
            <person name="Edsinger-Gonzales E."/>
            <person name="Havlak P."/>
            <person name="Hellsten U."/>
            <person name="Kuo D.H."/>
            <person name="Larsson T."/>
            <person name="Lv J."/>
            <person name="Arendt D."/>
            <person name="Savage R."/>
            <person name="Osoegawa K."/>
            <person name="de Jong P."/>
            <person name="Grimwood J."/>
            <person name="Chapman J.A."/>
            <person name="Shapiro H."/>
            <person name="Aerts A."/>
            <person name="Otillar R.P."/>
            <person name="Terry A.Y."/>
            <person name="Boore J.L."/>
            <person name="Grigoriev I.V."/>
            <person name="Lindberg D.R."/>
            <person name="Seaver E.C."/>
            <person name="Weisblat D.A."/>
            <person name="Putnam N.H."/>
            <person name="Rokhsar D.S."/>
        </authorList>
    </citation>
    <scope>NUCLEOTIDE SEQUENCE</scope>
</reference>
<dbReference type="InterPro" id="IPR051647">
    <property type="entry name" value="Mediator_comp_sub12"/>
</dbReference>
<evidence type="ECO:0000313" key="4">
    <source>
        <dbReference type="Proteomes" id="UP000015101"/>
    </source>
</evidence>
<reference evidence="3" key="3">
    <citation type="submission" date="2015-06" db="UniProtKB">
        <authorList>
            <consortium name="EnsemblMetazoa"/>
        </authorList>
    </citation>
    <scope>IDENTIFICATION</scope>
</reference>
<dbReference type="EnsemblMetazoa" id="HelroT165904">
    <property type="protein sequence ID" value="HelroP165904"/>
    <property type="gene ID" value="HelroG165904"/>
</dbReference>
<feature type="region of interest" description="Disordered" evidence="1">
    <location>
        <begin position="56"/>
        <end position="88"/>
    </location>
</feature>
<protein>
    <submittedName>
        <fullName evidence="2 3">Uncharacterized protein</fullName>
    </submittedName>
</protein>
<accession>T1EXF3</accession>
<evidence type="ECO:0000313" key="2">
    <source>
        <dbReference type="EMBL" id="ESN91822.1"/>
    </source>
</evidence>